<dbReference type="CDD" id="cd01347">
    <property type="entry name" value="ligand_gated_channel"/>
    <property type="match status" value="1"/>
</dbReference>
<keyword evidence="9 12" id="KW-0472">Membrane</keyword>
<evidence type="ECO:0000256" key="11">
    <source>
        <dbReference type="ARBA" id="ARBA00023237"/>
    </source>
</evidence>
<comment type="similarity">
    <text evidence="2 12 13">Belongs to the TonB-dependent receptor family.</text>
</comment>
<evidence type="ECO:0000256" key="5">
    <source>
        <dbReference type="ARBA" id="ARBA00022692"/>
    </source>
</evidence>
<evidence type="ECO:0000256" key="4">
    <source>
        <dbReference type="ARBA" id="ARBA00022452"/>
    </source>
</evidence>
<dbReference type="Pfam" id="PF07715">
    <property type="entry name" value="Plug"/>
    <property type="match status" value="1"/>
</dbReference>
<evidence type="ECO:0000313" key="18">
    <source>
        <dbReference type="EMBL" id="MBH9552270.1"/>
    </source>
</evidence>
<keyword evidence="11 12" id="KW-0998">Cell outer membrane</keyword>
<evidence type="ECO:0000256" key="8">
    <source>
        <dbReference type="ARBA" id="ARBA00023077"/>
    </source>
</evidence>
<dbReference type="InterPro" id="IPR000531">
    <property type="entry name" value="Beta-barrel_TonB"/>
</dbReference>
<evidence type="ECO:0000256" key="9">
    <source>
        <dbReference type="ARBA" id="ARBA00023136"/>
    </source>
</evidence>
<proteinExistence type="inferred from homology"/>
<evidence type="ECO:0000256" key="15">
    <source>
        <dbReference type="SAM" id="SignalP"/>
    </source>
</evidence>
<dbReference type="EMBL" id="JAEDAL010000002">
    <property type="protein sequence ID" value="MBH9552270.1"/>
    <property type="molecule type" value="Genomic_DNA"/>
</dbReference>
<feature type="compositionally biased region" description="Basic and acidic residues" evidence="14">
    <location>
        <begin position="220"/>
        <end position="239"/>
    </location>
</feature>
<keyword evidence="3 12" id="KW-0813">Transport</keyword>
<evidence type="ECO:0000256" key="2">
    <source>
        <dbReference type="ARBA" id="ARBA00009810"/>
    </source>
</evidence>
<accession>A0A931IWG2</accession>
<keyword evidence="7" id="KW-0406">Ion transport</keyword>
<reference evidence="18" key="1">
    <citation type="submission" date="2020-12" db="EMBL/GenBank/DDBJ databases">
        <title>The genome sequence of Inhella sp. 4Y17.</title>
        <authorList>
            <person name="Liu Y."/>
        </authorList>
    </citation>
    <scope>NUCLEOTIDE SEQUENCE</scope>
    <source>
        <strain evidence="18">4Y10</strain>
    </source>
</reference>
<dbReference type="InterPro" id="IPR012910">
    <property type="entry name" value="Plug_dom"/>
</dbReference>
<dbReference type="SUPFAM" id="SSF56935">
    <property type="entry name" value="Porins"/>
    <property type="match status" value="1"/>
</dbReference>
<keyword evidence="8 13" id="KW-0798">TonB box</keyword>
<feature type="domain" description="TonB-dependent receptor-like beta-barrel" evidence="16">
    <location>
        <begin position="205"/>
        <end position="601"/>
    </location>
</feature>
<evidence type="ECO:0000256" key="14">
    <source>
        <dbReference type="SAM" id="MobiDB-lite"/>
    </source>
</evidence>
<dbReference type="Gene3D" id="2.170.130.10">
    <property type="entry name" value="TonB-dependent receptor, plug domain"/>
    <property type="match status" value="1"/>
</dbReference>
<dbReference type="Proteomes" id="UP000620139">
    <property type="component" value="Unassembled WGS sequence"/>
</dbReference>
<dbReference type="AlphaFoldDB" id="A0A931IWG2"/>
<keyword evidence="19" id="KW-1185">Reference proteome</keyword>
<name>A0A931IWG2_9BURK</name>
<dbReference type="InterPro" id="IPR039426">
    <property type="entry name" value="TonB-dep_rcpt-like"/>
</dbReference>
<keyword evidence="6 15" id="KW-0732">Signal</keyword>
<evidence type="ECO:0000256" key="3">
    <source>
        <dbReference type="ARBA" id="ARBA00022448"/>
    </source>
</evidence>
<keyword evidence="4 12" id="KW-1134">Transmembrane beta strand</keyword>
<organism evidence="18 19">
    <name type="scientific">Inhella gelatinilytica</name>
    <dbReference type="NCBI Taxonomy" id="2795030"/>
    <lineage>
        <taxon>Bacteria</taxon>
        <taxon>Pseudomonadati</taxon>
        <taxon>Pseudomonadota</taxon>
        <taxon>Betaproteobacteria</taxon>
        <taxon>Burkholderiales</taxon>
        <taxon>Sphaerotilaceae</taxon>
        <taxon>Inhella</taxon>
    </lineage>
</organism>
<dbReference type="Pfam" id="PF00593">
    <property type="entry name" value="TonB_dep_Rec_b-barrel"/>
    <property type="match status" value="1"/>
</dbReference>
<evidence type="ECO:0000256" key="12">
    <source>
        <dbReference type="PROSITE-ProRule" id="PRU01360"/>
    </source>
</evidence>
<evidence type="ECO:0000256" key="6">
    <source>
        <dbReference type="ARBA" id="ARBA00022729"/>
    </source>
</evidence>
<keyword evidence="10 18" id="KW-0675">Receptor</keyword>
<dbReference type="GO" id="GO:0015889">
    <property type="term" value="P:cobalamin transport"/>
    <property type="evidence" value="ECO:0007669"/>
    <property type="project" value="TreeGrafter"/>
</dbReference>
<comment type="subcellular location">
    <subcellularLocation>
        <location evidence="1 12">Cell outer membrane</location>
        <topology evidence="1 12">Multi-pass membrane protein</topology>
    </subcellularLocation>
</comment>
<dbReference type="InterPro" id="IPR037066">
    <property type="entry name" value="Plug_dom_sf"/>
</dbReference>
<feature type="domain" description="TonB-dependent receptor plug" evidence="17">
    <location>
        <begin position="61"/>
        <end position="165"/>
    </location>
</feature>
<evidence type="ECO:0000256" key="13">
    <source>
        <dbReference type="RuleBase" id="RU003357"/>
    </source>
</evidence>
<evidence type="ECO:0000256" key="10">
    <source>
        <dbReference type="ARBA" id="ARBA00023170"/>
    </source>
</evidence>
<evidence type="ECO:0000256" key="1">
    <source>
        <dbReference type="ARBA" id="ARBA00004571"/>
    </source>
</evidence>
<evidence type="ECO:0000256" key="7">
    <source>
        <dbReference type="ARBA" id="ARBA00023065"/>
    </source>
</evidence>
<dbReference type="PANTHER" id="PTHR30069">
    <property type="entry name" value="TONB-DEPENDENT OUTER MEMBRANE RECEPTOR"/>
    <property type="match status" value="1"/>
</dbReference>
<dbReference type="GO" id="GO:0009279">
    <property type="term" value="C:cell outer membrane"/>
    <property type="evidence" value="ECO:0007669"/>
    <property type="project" value="UniProtKB-SubCell"/>
</dbReference>
<evidence type="ECO:0000313" key="19">
    <source>
        <dbReference type="Proteomes" id="UP000620139"/>
    </source>
</evidence>
<feature type="region of interest" description="Disordered" evidence="14">
    <location>
        <begin position="220"/>
        <end position="242"/>
    </location>
</feature>
<gene>
    <name evidence="18" type="ORF">I7X43_05325</name>
</gene>
<keyword evidence="5 12" id="KW-0812">Transmembrane</keyword>
<dbReference type="PROSITE" id="PS52016">
    <property type="entry name" value="TONB_DEPENDENT_REC_3"/>
    <property type="match status" value="1"/>
</dbReference>
<comment type="caution">
    <text evidence="18">The sequence shown here is derived from an EMBL/GenBank/DDBJ whole genome shotgun (WGS) entry which is preliminary data.</text>
</comment>
<dbReference type="InterPro" id="IPR036942">
    <property type="entry name" value="Beta-barrel_TonB_sf"/>
</dbReference>
<dbReference type="PANTHER" id="PTHR30069:SF53">
    <property type="entry name" value="COLICIN I RECEPTOR-RELATED"/>
    <property type="match status" value="1"/>
</dbReference>
<evidence type="ECO:0000259" key="17">
    <source>
        <dbReference type="Pfam" id="PF07715"/>
    </source>
</evidence>
<protein>
    <submittedName>
        <fullName evidence="18">TonB-dependent receptor</fullName>
    </submittedName>
</protein>
<feature type="signal peptide" evidence="15">
    <location>
        <begin position="1"/>
        <end position="39"/>
    </location>
</feature>
<dbReference type="GO" id="GO:0006811">
    <property type="term" value="P:monoatomic ion transport"/>
    <property type="evidence" value="ECO:0007669"/>
    <property type="project" value="UniProtKB-KW"/>
</dbReference>
<feature type="chain" id="PRO_5037873799" evidence="15">
    <location>
        <begin position="40"/>
        <end position="627"/>
    </location>
</feature>
<dbReference type="Gene3D" id="2.40.170.20">
    <property type="entry name" value="TonB-dependent receptor, beta-barrel domain"/>
    <property type="match status" value="1"/>
</dbReference>
<sequence length="627" mass="67427">MSAGSFFMSSLVSGLRAQPSAVALAAAAALALATPLANAQTSTLDPVSVTATRGAAQRVDQALAEVTVLDRADLEAQAGRSLAEVLAAQPGVQFWSNGGLGKTASVSLRGLEARHTLLLIDGVRYGSATLGLPIWDNLPLDAIERIEIVRGPLSALYGSDAVGGVVQVFTRKARGAGLKAHGRVAVGSHGLRQGSAGLNWAEGAVDASLGLQTLRDEGFSATNPRERFGSHNPDRDGLRQRGLTGRLGVKLGGDWRAELLGQDQRGKSQYDDGPGADSRTQMNSRVLALQVGGTVSGRWHSQVRVSRSVDESDVQVSASPWMDLGVTGTTQQQIAWENQLQTDLGRVLLLAERLEQDVTRPGQAYEVSHRSIDAYAAGLTGAAGAHHWQLAARHDRNSQFGHQNTGSAAYGYALSEAWRLGASLGTSFVAPSFNQLYYPSFGNPNLQPEEGRHQELFAQWAQGAHQLRVAAFDNRIRGYISSGPAPTNIPRARIKGLSLSYDLSWAGWTLNASADHLDPRNASQGTAQLDKLLPRRAKTHLRLGLEHSWGDWTLGGQLRHAGKRYENATNTLEVAGHTVLDLRADWRLNADWALGLKLNNVADKAYETATGYNQPGREWQVVLRWGR</sequence>
<evidence type="ECO:0000259" key="16">
    <source>
        <dbReference type="Pfam" id="PF00593"/>
    </source>
</evidence>